<feature type="region of interest" description="Disordered" evidence="1">
    <location>
        <begin position="296"/>
        <end position="318"/>
    </location>
</feature>
<dbReference type="InterPro" id="IPR004839">
    <property type="entry name" value="Aminotransferase_I/II_large"/>
</dbReference>
<comment type="caution">
    <text evidence="3">The sequence shown here is derived from an EMBL/GenBank/DDBJ whole genome shotgun (WGS) entry which is preliminary data.</text>
</comment>
<dbReference type="GeneID" id="92379395"/>
<dbReference type="RefSeq" id="XP_067078177.1">
    <property type="nucleotide sequence ID" value="XM_067222076.1"/>
</dbReference>
<dbReference type="Pfam" id="PF00155">
    <property type="entry name" value="Aminotran_1_2"/>
    <property type="match status" value="1"/>
</dbReference>
<feature type="compositionally biased region" description="Polar residues" evidence="1">
    <location>
        <begin position="305"/>
        <end position="317"/>
    </location>
</feature>
<dbReference type="VEuPathDB" id="TriTrypDB:TEOVI_000545500"/>
<dbReference type="EMBL" id="CZPT02000615">
    <property type="protein sequence ID" value="SCU66773.1"/>
    <property type="molecule type" value="Genomic_DNA"/>
</dbReference>
<evidence type="ECO:0000256" key="1">
    <source>
        <dbReference type="SAM" id="MobiDB-lite"/>
    </source>
</evidence>
<accession>A0A1G4I513</accession>
<reference evidence="3" key="1">
    <citation type="submission" date="2016-09" db="EMBL/GenBank/DDBJ databases">
        <authorList>
            <person name="Hebert L."/>
            <person name="Moumen B."/>
        </authorList>
    </citation>
    <scope>NUCLEOTIDE SEQUENCE [LARGE SCALE GENOMIC DNA]</scope>
    <source>
        <strain evidence="3">OVI</strain>
    </source>
</reference>
<feature type="domain" description="Aminotransferase class I/classII large" evidence="2">
    <location>
        <begin position="54"/>
        <end position="187"/>
    </location>
</feature>
<dbReference type="GO" id="GO:0008483">
    <property type="term" value="F:transaminase activity"/>
    <property type="evidence" value="ECO:0007669"/>
    <property type="project" value="UniProtKB-KW"/>
</dbReference>
<sequence>MRGCAKGIGAIFAADASNHVRGKSVNADESCFGVFQNMHINPFPVRAAIDIGTGGMITMVVARVDAAANAVRNFMYQTQLPLHLESVAAGLGDSSSFVLSEATRADIRNKMRVFHGALRRDNYDGLSERAAVMSWPLCEAADALALAEDLTREFKVDVRVLGKTFNVSMPFCGSVGLSANASQESMEVDVRRGRRCSNACTTAVTGGSESGSVQSFLHHTNRRRKERQAKLDSQREVRTVTDGDRVPNVPAAQQMEQLAFLAHAAVSKCVAPQRLLILAEDCHKGICVLGADTAEPEEVTDDETAANTKGINNNSKDAVTHQGVGSPTGLLVHALPVDLAMAHRLLVTTVQRRSQTTDEGANQRSPNPVLREEFRRLRCLLEEAMHHTLPQWVLDKSNTGGVICGSSFNGGVLNVAARIAQRSSVSLDHLETHAEMHYCGLTDVLMSVNYPNAATVIPCAALASALLRSLDAQRFEYLPEVHIPAALLLQPSLWTYTRRDQVRKALKQKPFYAAGSLRRTFQRPHARENPTAAPTASWQKNKEWNALSYDNSTKGT</sequence>
<proteinExistence type="predicted"/>
<evidence type="ECO:0000313" key="3">
    <source>
        <dbReference type="EMBL" id="SCU66773.1"/>
    </source>
</evidence>
<feature type="region of interest" description="Disordered" evidence="1">
    <location>
        <begin position="211"/>
        <end position="239"/>
    </location>
</feature>
<dbReference type="AlphaFoldDB" id="A0A1G4I513"/>
<evidence type="ECO:0000313" key="4">
    <source>
        <dbReference type="Proteomes" id="UP000195570"/>
    </source>
</evidence>
<name>A0A1G4I513_TRYEQ</name>
<organism evidence="3 4">
    <name type="scientific">Trypanosoma equiperdum</name>
    <dbReference type="NCBI Taxonomy" id="5694"/>
    <lineage>
        <taxon>Eukaryota</taxon>
        <taxon>Discoba</taxon>
        <taxon>Euglenozoa</taxon>
        <taxon>Kinetoplastea</taxon>
        <taxon>Metakinetoplastina</taxon>
        <taxon>Trypanosomatida</taxon>
        <taxon>Trypanosomatidae</taxon>
        <taxon>Trypanosoma</taxon>
    </lineage>
</organism>
<evidence type="ECO:0000259" key="2">
    <source>
        <dbReference type="Pfam" id="PF00155"/>
    </source>
</evidence>
<keyword evidence="3" id="KW-0808">Transferase</keyword>
<feature type="compositionally biased region" description="Basic and acidic residues" evidence="1">
    <location>
        <begin position="228"/>
        <end position="239"/>
    </location>
</feature>
<keyword evidence="4" id="KW-1185">Reference proteome</keyword>
<gene>
    <name evidence="3" type="ORF">TEOVI_000545500</name>
</gene>
<keyword evidence="3" id="KW-0032">Aminotransferase</keyword>
<dbReference type="Proteomes" id="UP000195570">
    <property type="component" value="Unassembled WGS sequence"/>
</dbReference>
<dbReference type="GO" id="GO:0030170">
    <property type="term" value="F:pyridoxal phosphate binding"/>
    <property type="evidence" value="ECO:0007669"/>
    <property type="project" value="InterPro"/>
</dbReference>
<protein>
    <submittedName>
        <fullName evidence="3">Aminotransferase class I and II, putative</fullName>
    </submittedName>
</protein>